<reference evidence="6" key="1">
    <citation type="journal article" date="2019" name="Int. J. Syst. Evol. Microbiol.">
        <title>The Global Catalogue of Microorganisms (GCM) 10K type strain sequencing project: providing services to taxonomists for standard genome sequencing and annotation.</title>
        <authorList>
            <consortium name="The Broad Institute Genomics Platform"/>
            <consortium name="The Broad Institute Genome Sequencing Center for Infectious Disease"/>
            <person name="Wu L."/>
            <person name="Ma J."/>
        </authorList>
    </citation>
    <scope>NUCLEOTIDE SEQUENCE [LARGE SCALE GENOMIC DNA]</scope>
    <source>
        <strain evidence="6">JCM 16601</strain>
    </source>
</reference>
<organism evidence="5 6">
    <name type="scientific">Mucilaginibacter dorajii</name>
    <dbReference type="NCBI Taxonomy" id="692994"/>
    <lineage>
        <taxon>Bacteria</taxon>
        <taxon>Pseudomonadati</taxon>
        <taxon>Bacteroidota</taxon>
        <taxon>Sphingobacteriia</taxon>
        <taxon>Sphingobacteriales</taxon>
        <taxon>Sphingobacteriaceae</taxon>
        <taxon>Mucilaginibacter</taxon>
    </lineage>
</organism>
<keyword evidence="2" id="KW-0238">DNA-binding</keyword>
<dbReference type="SUPFAM" id="SSF46689">
    <property type="entry name" value="Homeodomain-like"/>
    <property type="match status" value="1"/>
</dbReference>
<sequence length="298" mass="34367">MTDQSNTFTLVDPIKGNLAFKLFSFENNSYFDHLQRNNYFSIIWIKEGSGKLKSDFSSYSFDTDTLLAFAPYQPFMLSTDKPIKGVSIQFHPDFFCIHKHHKEVSCSGVLFDNIYHPPYVKVDTTSAATFNLIINQVKAEIPNDGLAQYEILVSYLKIFLITASRLKTEQQVMAKMPDDANKEPFILQNLKEAIEEHYKTRHSASDYADLLNISAKALARITKTHFNKTISNLIAERIIIEAKRELYLTNKPVKEIAWELGYEDEYYFSRFFKTNADVSPQLYRDTVGFNRMADLAIN</sequence>
<keyword evidence="3" id="KW-0804">Transcription</keyword>
<evidence type="ECO:0000259" key="4">
    <source>
        <dbReference type="PROSITE" id="PS01124"/>
    </source>
</evidence>
<evidence type="ECO:0000313" key="6">
    <source>
        <dbReference type="Proteomes" id="UP001500742"/>
    </source>
</evidence>
<protein>
    <submittedName>
        <fullName evidence="5">Helix-turn-helix domain-containing protein</fullName>
    </submittedName>
</protein>
<gene>
    <name evidence="5" type="ORF">GCM10022210_43450</name>
</gene>
<comment type="caution">
    <text evidence="5">The sequence shown here is derived from an EMBL/GenBank/DDBJ whole genome shotgun (WGS) entry which is preliminary data.</text>
</comment>
<dbReference type="InterPro" id="IPR009057">
    <property type="entry name" value="Homeodomain-like_sf"/>
</dbReference>
<keyword evidence="6" id="KW-1185">Reference proteome</keyword>
<dbReference type="Pfam" id="PF12833">
    <property type="entry name" value="HTH_18"/>
    <property type="match status" value="1"/>
</dbReference>
<dbReference type="InterPro" id="IPR018060">
    <property type="entry name" value="HTH_AraC"/>
</dbReference>
<evidence type="ECO:0000313" key="5">
    <source>
        <dbReference type="EMBL" id="GAA3986354.1"/>
    </source>
</evidence>
<dbReference type="Proteomes" id="UP001500742">
    <property type="component" value="Unassembled WGS sequence"/>
</dbReference>
<dbReference type="EMBL" id="BAAAZC010000029">
    <property type="protein sequence ID" value="GAA3986354.1"/>
    <property type="molecule type" value="Genomic_DNA"/>
</dbReference>
<evidence type="ECO:0000256" key="1">
    <source>
        <dbReference type="ARBA" id="ARBA00023015"/>
    </source>
</evidence>
<proteinExistence type="predicted"/>
<feature type="domain" description="HTH araC/xylS-type" evidence="4">
    <location>
        <begin position="188"/>
        <end position="286"/>
    </location>
</feature>
<accession>A0ABP7QQ56</accession>
<dbReference type="SMART" id="SM00342">
    <property type="entry name" value="HTH_ARAC"/>
    <property type="match status" value="1"/>
</dbReference>
<evidence type="ECO:0000256" key="2">
    <source>
        <dbReference type="ARBA" id="ARBA00023125"/>
    </source>
</evidence>
<keyword evidence="1" id="KW-0805">Transcription regulation</keyword>
<name>A0ABP7QQ56_9SPHI</name>
<dbReference type="PANTHER" id="PTHR43280">
    <property type="entry name" value="ARAC-FAMILY TRANSCRIPTIONAL REGULATOR"/>
    <property type="match status" value="1"/>
</dbReference>
<dbReference type="PROSITE" id="PS01124">
    <property type="entry name" value="HTH_ARAC_FAMILY_2"/>
    <property type="match status" value="1"/>
</dbReference>
<dbReference type="Gene3D" id="1.10.10.60">
    <property type="entry name" value="Homeodomain-like"/>
    <property type="match status" value="2"/>
</dbReference>
<dbReference type="RefSeq" id="WP_259089470.1">
    <property type="nucleotide sequence ID" value="NZ_BAAAZC010000029.1"/>
</dbReference>
<dbReference type="PANTHER" id="PTHR43280:SF32">
    <property type="entry name" value="TRANSCRIPTIONAL REGULATORY PROTEIN"/>
    <property type="match status" value="1"/>
</dbReference>
<evidence type="ECO:0000256" key="3">
    <source>
        <dbReference type="ARBA" id="ARBA00023163"/>
    </source>
</evidence>